<proteinExistence type="predicted"/>
<sequence length="30" mass="3694">MFKLILSDITWLDRNTKRQHVFIDEPKYSV</sequence>
<name>A0A0B0PT89_GOSAR</name>
<organism evidence="1 2">
    <name type="scientific">Gossypium arboreum</name>
    <name type="common">Tree cotton</name>
    <name type="synonym">Gossypium nanking</name>
    <dbReference type="NCBI Taxonomy" id="29729"/>
    <lineage>
        <taxon>Eukaryota</taxon>
        <taxon>Viridiplantae</taxon>
        <taxon>Streptophyta</taxon>
        <taxon>Embryophyta</taxon>
        <taxon>Tracheophyta</taxon>
        <taxon>Spermatophyta</taxon>
        <taxon>Magnoliopsida</taxon>
        <taxon>eudicotyledons</taxon>
        <taxon>Gunneridae</taxon>
        <taxon>Pentapetalae</taxon>
        <taxon>rosids</taxon>
        <taxon>malvids</taxon>
        <taxon>Malvales</taxon>
        <taxon>Malvaceae</taxon>
        <taxon>Malvoideae</taxon>
        <taxon>Gossypium</taxon>
    </lineage>
</organism>
<reference evidence="2" key="1">
    <citation type="submission" date="2014-09" db="EMBL/GenBank/DDBJ databases">
        <authorList>
            <person name="Mudge J."/>
            <person name="Ramaraj T."/>
            <person name="Lindquist I.E."/>
            <person name="Bharti A.K."/>
            <person name="Sundararajan A."/>
            <person name="Cameron C.T."/>
            <person name="Woodward J.E."/>
            <person name="May G.D."/>
            <person name="Brubaker C."/>
            <person name="Broadhvest J."/>
            <person name="Wilkins T.A."/>
        </authorList>
    </citation>
    <scope>NUCLEOTIDE SEQUENCE</scope>
    <source>
        <strain evidence="2">cv. AKA8401</strain>
    </source>
</reference>
<dbReference type="AlphaFoldDB" id="A0A0B0PT89"/>
<dbReference type="EMBL" id="KN441915">
    <property type="protein sequence ID" value="KHG27654.1"/>
    <property type="molecule type" value="Genomic_DNA"/>
</dbReference>
<evidence type="ECO:0000313" key="2">
    <source>
        <dbReference type="Proteomes" id="UP000032142"/>
    </source>
</evidence>
<keyword evidence="2" id="KW-1185">Reference proteome</keyword>
<dbReference type="Proteomes" id="UP000032142">
    <property type="component" value="Unassembled WGS sequence"/>
</dbReference>
<protein>
    <submittedName>
        <fullName evidence="1">Uncharacterized protein</fullName>
    </submittedName>
</protein>
<gene>
    <name evidence="1" type="ORF">F383_10867</name>
</gene>
<accession>A0A0B0PT89</accession>
<evidence type="ECO:0000313" key="1">
    <source>
        <dbReference type="EMBL" id="KHG27654.1"/>
    </source>
</evidence>